<dbReference type="EMBL" id="CAJJDM010000064">
    <property type="protein sequence ID" value="CAD8080315.1"/>
    <property type="molecule type" value="Genomic_DNA"/>
</dbReference>
<evidence type="ECO:0000313" key="1">
    <source>
        <dbReference type="EMBL" id="CAD8080315.1"/>
    </source>
</evidence>
<gene>
    <name evidence="1" type="ORF">PPRIM_AZ9-3.1.T0630200</name>
</gene>
<reference evidence="1" key="1">
    <citation type="submission" date="2021-01" db="EMBL/GenBank/DDBJ databases">
        <authorList>
            <consortium name="Genoscope - CEA"/>
            <person name="William W."/>
        </authorList>
    </citation>
    <scope>NUCLEOTIDE SEQUENCE</scope>
</reference>
<organism evidence="1 2">
    <name type="scientific">Paramecium primaurelia</name>
    <dbReference type="NCBI Taxonomy" id="5886"/>
    <lineage>
        <taxon>Eukaryota</taxon>
        <taxon>Sar</taxon>
        <taxon>Alveolata</taxon>
        <taxon>Ciliophora</taxon>
        <taxon>Intramacronucleata</taxon>
        <taxon>Oligohymenophorea</taxon>
        <taxon>Peniculida</taxon>
        <taxon>Parameciidae</taxon>
        <taxon>Paramecium</taxon>
    </lineage>
</organism>
<sequence>MEFGKQDINGDLNGVKMDILDWHLEIHVVFVQLLHIQFYRKNDLYYIFEQDIYIQLLYQNIQSKQ</sequence>
<name>A0A8S1MU74_PARPR</name>
<keyword evidence="2" id="KW-1185">Reference proteome</keyword>
<proteinExistence type="predicted"/>
<comment type="caution">
    <text evidence="1">The sequence shown here is derived from an EMBL/GenBank/DDBJ whole genome shotgun (WGS) entry which is preliminary data.</text>
</comment>
<dbReference type="Proteomes" id="UP000688137">
    <property type="component" value="Unassembled WGS sequence"/>
</dbReference>
<protein>
    <submittedName>
        <fullName evidence="1">Uncharacterized protein</fullName>
    </submittedName>
</protein>
<accession>A0A8S1MU74</accession>
<dbReference type="AlphaFoldDB" id="A0A8S1MU74"/>
<evidence type="ECO:0000313" key="2">
    <source>
        <dbReference type="Proteomes" id="UP000688137"/>
    </source>
</evidence>